<dbReference type="GeneTree" id="ENSGT00950000182899"/>
<dbReference type="GO" id="GO:0005765">
    <property type="term" value="C:lysosomal membrane"/>
    <property type="evidence" value="ECO:0007669"/>
    <property type="project" value="UniProtKB-SubCell"/>
</dbReference>
<evidence type="ECO:0000256" key="2">
    <source>
        <dbReference type="ARBA" id="ARBA00022692"/>
    </source>
</evidence>
<feature type="domain" description="Lysosome-associated membrane glycoprotein 2-like transmembrane" evidence="11">
    <location>
        <begin position="242"/>
        <end position="271"/>
    </location>
</feature>
<dbReference type="Gene3D" id="2.40.160.110">
    <property type="match status" value="1"/>
</dbReference>
<evidence type="ECO:0000256" key="3">
    <source>
        <dbReference type="ARBA" id="ARBA00022729"/>
    </source>
</evidence>
<dbReference type="InterPro" id="IPR002000">
    <property type="entry name" value="Lysosome-assoc_membr_glycop"/>
</dbReference>
<keyword evidence="5 9" id="KW-1133">Transmembrane helix</keyword>
<organism evidence="12 13">
    <name type="scientific">Cyprinus carpio carpio</name>
    <dbReference type="NCBI Taxonomy" id="630221"/>
    <lineage>
        <taxon>Eukaryota</taxon>
        <taxon>Metazoa</taxon>
        <taxon>Chordata</taxon>
        <taxon>Craniata</taxon>
        <taxon>Vertebrata</taxon>
        <taxon>Euteleostomi</taxon>
        <taxon>Actinopterygii</taxon>
        <taxon>Neopterygii</taxon>
        <taxon>Teleostei</taxon>
        <taxon>Ostariophysi</taxon>
        <taxon>Cypriniformes</taxon>
        <taxon>Cyprinidae</taxon>
        <taxon>Cyprininae</taxon>
        <taxon>Cyprinus</taxon>
    </lineage>
</organism>
<reference evidence="12" key="1">
    <citation type="submission" date="2025-08" db="UniProtKB">
        <authorList>
            <consortium name="Ensembl"/>
        </authorList>
    </citation>
    <scope>IDENTIFICATION</scope>
</reference>
<comment type="caution">
    <text evidence="8">Lacks conserved residue(s) required for the propagation of feature annotation.</text>
</comment>
<dbReference type="InterPro" id="IPR048524">
    <property type="entry name" value="Lamp2-like_TM"/>
</dbReference>
<dbReference type="Pfam" id="PF21222">
    <property type="entry name" value="Lamp2_2nd"/>
    <property type="match status" value="1"/>
</dbReference>
<evidence type="ECO:0000256" key="9">
    <source>
        <dbReference type="SAM" id="Phobius"/>
    </source>
</evidence>
<reference evidence="12" key="2">
    <citation type="submission" date="2025-09" db="UniProtKB">
        <authorList>
            <consortium name="Ensembl"/>
        </authorList>
    </citation>
    <scope>IDENTIFICATION</scope>
</reference>
<dbReference type="AlphaFoldDB" id="A0A8C1ET63"/>
<dbReference type="PRINTS" id="PR00336">
    <property type="entry name" value="LYSASSOCTDMP"/>
</dbReference>
<keyword evidence="13" id="KW-1185">Reference proteome</keyword>
<dbReference type="GO" id="GO:0072594">
    <property type="term" value="P:establishment of protein localization to organelle"/>
    <property type="evidence" value="ECO:0007669"/>
    <property type="project" value="TreeGrafter"/>
</dbReference>
<evidence type="ECO:0000313" key="13">
    <source>
        <dbReference type="Proteomes" id="UP001108240"/>
    </source>
</evidence>
<keyword evidence="7" id="KW-0325">Glycoprotein</keyword>
<proteinExistence type="inferred from homology"/>
<evidence type="ECO:0000256" key="6">
    <source>
        <dbReference type="ARBA" id="ARBA00023136"/>
    </source>
</evidence>
<sequence>MFKLYSIGPQLAYFLIAEITLTSGEYSSAYMATGANITTAPTTTHNPNTTTHNTSTTTLTPKTTVTTAIPSPTPPTNMAVGHYNFSLDGKLCVMIELAIGIRVNTSKVNDTFIVQPNKTTVSGECGDKASTIVIGFKEGQFTLKFRNNETIKKVYVEYVDYDLNYAFKTGELNEYSGKNESLELFSVDLGHSYSCKTETLYMGGGVSLDLTHNRFQAFDFKNNEFGPPELCKADIPDYRVAITVGIILVLLIIIVVIAYLINRKRRTDGYQSL</sequence>
<dbReference type="Ensembl" id="ENSCCRT00000088210.2">
    <property type="protein sequence ID" value="ENSCCRP00000081293.2"/>
    <property type="gene ID" value="ENSCCRG00000044139.2"/>
</dbReference>
<evidence type="ECO:0000256" key="1">
    <source>
        <dbReference type="ARBA" id="ARBA00004530"/>
    </source>
</evidence>
<dbReference type="GO" id="GO:0031902">
    <property type="term" value="C:late endosome membrane"/>
    <property type="evidence" value="ECO:0007669"/>
    <property type="project" value="TreeGrafter"/>
</dbReference>
<comment type="similarity">
    <text evidence="8">Belongs to the LAMP family.</text>
</comment>
<evidence type="ECO:0000259" key="10">
    <source>
        <dbReference type="Pfam" id="PF01299"/>
    </source>
</evidence>
<feature type="transmembrane region" description="Helical" evidence="9">
    <location>
        <begin position="240"/>
        <end position="261"/>
    </location>
</feature>
<dbReference type="Pfam" id="PF01299">
    <property type="entry name" value="Lamp2-like_luminal"/>
    <property type="match status" value="1"/>
</dbReference>
<name>A0A8C1ET63_CYPCA</name>
<evidence type="ECO:0000259" key="11">
    <source>
        <dbReference type="Pfam" id="PF21222"/>
    </source>
</evidence>
<keyword evidence="8" id="KW-0458">Lysosome</keyword>
<keyword evidence="6 8" id="KW-0472">Membrane</keyword>
<keyword evidence="2 8" id="KW-0812">Transmembrane</keyword>
<dbReference type="OMA" id="EYSSAYM"/>
<dbReference type="InterPro" id="IPR048528">
    <property type="entry name" value="Lamp2-like_luminal"/>
</dbReference>
<evidence type="ECO:0000256" key="5">
    <source>
        <dbReference type="ARBA" id="ARBA00022989"/>
    </source>
</evidence>
<feature type="domain" description="Lysosome-associated membrane glycoprotein 2-like luminal" evidence="10">
    <location>
        <begin position="79"/>
        <end position="220"/>
    </location>
</feature>
<accession>A0A8C1ET63</accession>
<dbReference type="GO" id="GO:0005886">
    <property type="term" value="C:plasma membrane"/>
    <property type="evidence" value="ECO:0007669"/>
    <property type="project" value="TreeGrafter"/>
</dbReference>
<keyword evidence="3" id="KW-0732">Signal</keyword>
<dbReference type="PANTHER" id="PTHR11506">
    <property type="entry name" value="LYSOSOME-ASSOCIATED MEMBRANE GLYCOPROTEIN"/>
    <property type="match status" value="1"/>
</dbReference>
<evidence type="ECO:0000256" key="7">
    <source>
        <dbReference type="ARBA" id="ARBA00023180"/>
    </source>
</evidence>
<dbReference type="PROSITE" id="PS51407">
    <property type="entry name" value="LAMP_3"/>
    <property type="match status" value="1"/>
</dbReference>
<keyword evidence="4" id="KW-0967">Endosome</keyword>
<dbReference type="Proteomes" id="UP001108240">
    <property type="component" value="Unplaced"/>
</dbReference>
<evidence type="ECO:0000256" key="4">
    <source>
        <dbReference type="ARBA" id="ARBA00022753"/>
    </source>
</evidence>
<comment type="subcellular location">
    <subcellularLocation>
        <location evidence="1">Endosome membrane</location>
        <topology evidence="1">Single-pass type I membrane protein</topology>
    </subcellularLocation>
    <subcellularLocation>
        <location evidence="8">Lysosome membrane</location>
        <topology evidence="8">Single-pass type I membrane protein</topology>
    </subcellularLocation>
</comment>
<evidence type="ECO:0000256" key="8">
    <source>
        <dbReference type="PROSITE-ProRule" id="PRU00740"/>
    </source>
</evidence>
<dbReference type="PANTHER" id="PTHR11506:SF2">
    <property type="entry name" value="MACROSIALIN"/>
    <property type="match status" value="1"/>
</dbReference>
<evidence type="ECO:0000313" key="12">
    <source>
        <dbReference type="Ensembl" id="ENSCCRP00000081293.2"/>
    </source>
</evidence>
<protein>
    <submittedName>
        <fullName evidence="12">CD68 molecule</fullName>
    </submittedName>
</protein>